<feature type="region of interest" description="Disordered" evidence="1">
    <location>
        <begin position="37"/>
        <end position="99"/>
    </location>
</feature>
<dbReference type="RefSeq" id="WP_103990163.1">
    <property type="nucleotide sequence ID" value="NZ_CP031311.1"/>
</dbReference>
<protein>
    <submittedName>
        <fullName evidence="4">DUF4129 domain-containing protein</fullName>
    </submittedName>
</protein>
<dbReference type="AlphaFoldDB" id="A0A1H5TT76"/>
<keyword evidence="2" id="KW-1133">Transmembrane helix</keyword>
<dbReference type="EMBL" id="CP031311">
    <property type="protein sequence ID" value="QCC47237.1"/>
    <property type="molecule type" value="Genomic_DNA"/>
</dbReference>
<accession>A0A1H5TT76</accession>
<name>A0A1H5TT76_9EURY</name>
<dbReference type="Proteomes" id="UP000296733">
    <property type="component" value="Chromosome"/>
</dbReference>
<proteinExistence type="predicted"/>
<feature type="compositionally biased region" description="Basic and acidic residues" evidence="1">
    <location>
        <begin position="87"/>
        <end position="99"/>
    </location>
</feature>
<keyword evidence="2" id="KW-0812">Transmembrane</keyword>
<feature type="compositionally biased region" description="Low complexity" evidence="1">
    <location>
        <begin position="617"/>
        <end position="628"/>
    </location>
</feature>
<feature type="transmembrane region" description="Helical" evidence="2">
    <location>
        <begin position="585"/>
        <end position="603"/>
    </location>
</feature>
<evidence type="ECO:0000256" key="1">
    <source>
        <dbReference type="SAM" id="MobiDB-lite"/>
    </source>
</evidence>
<dbReference type="EMBL" id="FNVN01000001">
    <property type="protein sequence ID" value="SEF65993.1"/>
    <property type="molecule type" value="Genomic_DNA"/>
</dbReference>
<feature type="compositionally biased region" description="Polar residues" evidence="1">
    <location>
        <begin position="68"/>
        <end position="83"/>
    </location>
</feature>
<dbReference type="Proteomes" id="UP000236740">
    <property type="component" value="Unassembled WGS sequence"/>
</dbReference>
<evidence type="ECO:0000313" key="4">
    <source>
        <dbReference type="EMBL" id="QCC47237.1"/>
    </source>
</evidence>
<dbReference type="InterPro" id="IPR025403">
    <property type="entry name" value="TgpA-like_C"/>
</dbReference>
<gene>
    <name evidence="4" type="ORF">DV707_05885</name>
    <name evidence="5" type="ORF">SAMN04488133_0372</name>
</gene>
<evidence type="ECO:0000313" key="7">
    <source>
        <dbReference type="Proteomes" id="UP000296733"/>
    </source>
</evidence>
<dbReference type="Pfam" id="PF13559">
    <property type="entry name" value="DUF4129"/>
    <property type="match status" value="1"/>
</dbReference>
<feature type="compositionally biased region" description="Polar residues" evidence="1">
    <location>
        <begin position="43"/>
        <end position="60"/>
    </location>
</feature>
<reference evidence="5 6" key="1">
    <citation type="submission" date="2016-10" db="EMBL/GenBank/DDBJ databases">
        <authorList>
            <person name="de Groot N.N."/>
        </authorList>
    </citation>
    <scope>NUCLEOTIDE SEQUENCE [LARGE SCALE GENOMIC DNA]</scope>
    <source>
        <strain evidence="5 6">CGMCC 1.10331</strain>
    </source>
</reference>
<keyword evidence="6" id="KW-1185">Reference proteome</keyword>
<evidence type="ECO:0000256" key="2">
    <source>
        <dbReference type="SAM" id="Phobius"/>
    </source>
</evidence>
<organism evidence="5 6">
    <name type="scientific">Halobellus limi</name>
    <dbReference type="NCBI Taxonomy" id="699433"/>
    <lineage>
        <taxon>Archaea</taxon>
        <taxon>Methanobacteriati</taxon>
        <taxon>Methanobacteriota</taxon>
        <taxon>Stenosarchaea group</taxon>
        <taxon>Halobacteria</taxon>
        <taxon>Halobacteriales</taxon>
        <taxon>Haloferacaceae</taxon>
        <taxon>Halobellus</taxon>
    </lineage>
</organism>
<keyword evidence="2" id="KW-0472">Membrane</keyword>
<evidence type="ECO:0000313" key="5">
    <source>
        <dbReference type="EMBL" id="SEF65993.1"/>
    </source>
</evidence>
<feature type="domain" description="Protein-glutamine gamma-glutamyltransferase-like C-terminal" evidence="3">
    <location>
        <begin position="669"/>
        <end position="730"/>
    </location>
</feature>
<sequence>MRGTRGVSIRLLLTLLVAVSVVAPTSAAAAVVVAGAPADQPPADTSSASSLGDTTRSSPVRSLGGTALQYQAENGTSGNTTDGNDSDVLHRNPEEVESENRLDRLVSYLSGDLNGRIGESSLRLSQGEYDAARSVLGDDYSDSLGKYVDVDGETDGDGASEEYRTVQETQREYADTVGEFRETQREYEEARQAGDGERARELARELNRLADEGGSQSDRLIDAYGGIANATGDDLSESRERITAVQSEITDQSEEIVARELVETRLVVRSYDRDISFSDPLVVSGALETANGTPVETETARFAVGGRTVRTTVDDDGTFELAYRPTVIDANTSELGVEYRPADASVYRSSNETLAVDVTQVTATVRTARPAEASYGYADRIAVDASVRADDTPVADYPLSLSLEGASLTTTPTNASGRATLTGVVPANVPTGDATLRVASDRDDRAVRVEPATESLPIESEATDLSAGASANAEGTVVVEGRLLTAEDEAVEDQPVSVELGGQSLETTTGASGTYRAAIDPPVDADVENATVSVAFDGSGTNLESAEATAAVTPADAVGQEIDGEDGDQSGVASGESFPLNRSELLWVIAGVAVVGIVTVVLLRRNGAAAGDDDTAADAASPSEAGSDPEPPTATDPDVSESALQSAATALSSGRPNDAVVTAYGGVREALAARMDVDPSATHWEFYRQCVDRGIDGAASLESLTTGYEKAAYSGLAVSDDDAEALLESARSLLDATEAR</sequence>
<feature type="region of interest" description="Disordered" evidence="1">
    <location>
        <begin position="611"/>
        <end position="642"/>
    </location>
</feature>
<evidence type="ECO:0000313" key="6">
    <source>
        <dbReference type="Proteomes" id="UP000236740"/>
    </source>
</evidence>
<evidence type="ECO:0000259" key="3">
    <source>
        <dbReference type="Pfam" id="PF13559"/>
    </source>
</evidence>
<dbReference type="GeneID" id="39857598"/>
<dbReference type="KEGG" id="hlm:DV707_05885"/>
<reference evidence="4 7" key="2">
    <citation type="journal article" date="2019" name="Nat. Commun.">
        <title>A new type of DNA phosphorothioation-based antiviral system in archaea.</title>
        <authorList>
            <person name="Xiong L."/>
            <person name="Liu S."/>
            <person name="Chen S."/>
            <person name="Xiao Y."/>
            <person name="Zhu B."/>
            <person name="Gao Y."/>
            <person name="Zhang Y."/>
            <person name="Chen B."/>
            <person name="Luo J."/>
            <person name="Deng Z."/>
            <person name="Chen X."/>
            <person name="Wang L."/>
            <person name="Chen S."/>
        </authorList>
    </citation>
    <scope>NUCLEOTIDE SEQUENCE [LARGE SCALE GENOMIC DNA]</scope>
    <source>
        <strain evidence="4 7">CGMCC 1.10331</strain>
    </source>
</reference>
<dbReference type="OrthoDB" id="206387at2157"/>